<name>A0AAD5D107_AMBAR</name>
<evidence type="ECO:0000313" key="1">
    <source>
        <dbReference type="EMBL" id="KAI7751454.1"/>
    </source>
</evidence>
<comment type="caution">
    <text evidence="1">The sequence shown here is derived from an EMBL/GenBank/DDBJ whole genome shotgun (WGS) entry which is preliminary data.</text>
</comment>
<evidence type="ECO:0000313" key="2">
    <source>
        <dbReference type="Proteomes" id="UP001206925"/>
    </source>
</evidence>
<reference evidence="1" key="1">
    <citation type="submission" date="2022-06" db="EMBL/GenBank/DDBJ databases">
        <title>Uncovering the hologenomic basis of an extraordinary plant invasion.</title>
        <authorList>
            <person name="Bieker V.C."/>
            <person name="Martin M.D."/>
            <person name="Gilbert T."/>
            <person name="Hodgins K."/>
            <person name="Battlay P."/>
            <person name="Petersen B."/>
            <person name="Wilson J."/>
        </authorList>
    </citation>
    <scope>NUCLEOTIDE SEQUENCE</scope>
    <source>
        <strain evidence="1">AA19_3_7</strain>
        <tissue evidence="1">Leaf</tissue>
    </source>
</reference>
<accession>A0AAD5D107</accession>
<sequence length="112" mass="12918">VGSSSTQGVTGVGFGYGSCPGEEFRASLCGQHRMQWAKGGRNNGCYVILDHGEIEVPTKIVDRVWWVWPRKIQRTRKKVELRISEIYKEVRDDDEIVGIIRKYDSLFQRQMK</sequence>
<keyword evidence="2" id="KW-1185">Reference proteome</keyword>
<proteinExistence type="predicted"/>
<gene>
    <name evidence="1" type="ORF">M8C21_029607</name>
</gene>
<dbReference type="AlphaFoldDB" id="A0AAD5D107"/>
<protein>
    <submittedName>
        <fullName evidence="1">Uncharacterized protein</fullName>
    </submittedName>
</protein>
<organism evidence="1 2">
    <name type="scientific">Ambrosia artemisiifolia</name>
    <name type="common">Common ragweed</name>
    <dbReference type="NCBI Taxonomy" id="4212"/>
    <lineage>
        <taxon>Eukaryota</taxon>
        <taxon>Viridiplantae</taxon>
        <taxon>Streptophyta</taxon>
        <taxon>Embryophyta</taxon>
        <taxon>Tracheophyta</taxon>
        <taxon>Spermatophyta</taxon>
        <taxon>Magnoliopsida</taxon>
        <taxon>eudicotyledons</taxon>
        <taxon>Gunneridae</taxon>
        <taxon>Pentapetalae</taxon>
        <taxon>asterids</taxon>
        <taxon>campanulids</taxon>
        <taxon>Asterales</taxon>
        <taxon>Asteraceae</taxon>
        <taxon>Asteroideae</taxon>
        <taxon>Heliantheae alliance</taxon>
        <taxon>Heliantheae</taxon>
        <taxon>Ambrosia</taxon>
    </lineage>
</organism>
<dbReference type="Proteomes" id="UP001206925">
    <property type="component" value="Unassembled WGS sequence"/>
</dbReference>
<feature type="non-terminal residue" evidence="1">
    <location>
        <position position="1"/>
    </location>
</feature>
<dbReference type="EMBL" id="JAMZMK010005898">
    <property type="protein sequence ID" value="KAI7751454.1"/>
    <property type="molecule type" value="Genomic_DNA"/>
</dbReference>